<dbReference type="AlphaFoldDB" id="A0A8X6PFZ8"/>
<reference evidence="1" key="1">
    <citation type="submission" date="2020-08" db="EMBL/GenBank/DDBJ databases">
        <title>Multicomponent nature underlies the extraordinary mechanical properties of spider dragline silk.</title>
        <authorList>
            <person name="Kono N."/>
            <person name="Nakamura H."/>
            <person name="Mori M."/>
            <person name="Yoshida Y."/>
            <person name="Ohtoshi R."/>
            <person name="Malay A.D."/>
            <person name="Moran D.A.P."/>
            <person name="Tomita M."/>
            <person name="Numata K."/>
            <person name="Arakawa K."/>
        </authorList>
    </citation>
    <scope>NUCLEOTIDE SEQUENCE</scope>
</reference>
<keyword evidence="2" id="KW-1185">Reference proteome</keyword>
<evidence type="ECO:0000313" key="2">
    <source>
        <dbReference type="Proteomes" id="UP000887013"/>
    </source>
</evidence>
<dbReference type="Proteomes" id="UP000887013">
    <property type="component" value="Unassembled WGS sequence"/>
</dbReference>
<organism evidence="1 2">
    <name type="scientific">Nephila pilipes</name>
    <name type="common">Giant wood spider</name>
    <name type="synonym">Nephila maculata</name>
    <dbReference type="NCBI Taxonomy" id="299642"/>
    <lineage>
        <taxon>Eukaryota</taxon>
        <taxon>Metazoa</taxon>
        <taxon>Ecdysozoa</taxon>
        <taxon>Arthropoda</taxon>
        <taxon>Chelicerata</taxon>
        <taxon>Arachnida</taxon>
        <taxon>Araneae</taxon>
        <taxon>Araneomorphae</taxon>
        <taxon>Entelegynae</taxon>
        <taxon>Araneoidea</taxon>
        <taxon>Nephilidae</taxon>
        <taxon>Nephila</taxon>
    </lineage>
</organism>
<proteinExistence type="predicted"/>
<name>A0A8X6PFZ8_NEPPI</name>
<sequence>MALWLSRSKMGKQWEKSLVFCIRKNPACTLFNTSCSTIGEEVEGIRFSSRHESFGSIKCFVFTSLSHPHRAVQQGKKPTCHLNYVSHGTYPRDGTGV</sequence>
<protein>
    <submittedName>
        <fullName evidence="1">Uncharacterized protein</fullName>
    </submittedName>
</protein>
<comment type="caution">
    <text evidence="1">The sequence shown here is derived from an EMBL/GenBank/DDBJ whole genome shotgun (WGS) entry which is preliminary data.</text>
</comment>
<evidence type="ECO:0000313" key="1">
    <source>
        <dbReference type="EMBL" id="GFT66048.1"/>
    </source>
</evidence>
<dbReference type="EMBL" id="BMAW01020019">
    <property type="protein sequence ID" value="GFT66048.1"/>
    <property type="molecule type" value="Genomic_DNA"/>
</dbReference>
<accession>A0A8X6PFZ8</accession>
<gene>
    <name evidence="1" type="ORF">NPIL_639671</name>
</gene>